<sequence>MQATNGLDESNLLLDIEGCLKSYQIINSCANVDVKALVMEFMPNGNLEALLHSNSYCLDMLQRVWITGNSVYDETFTRKKPTGEMCLKDWVLDSLQSGEMMDSKTNESDLAANVYNLS</sequence>
<gene>
    <name evidence="1" type="ORF">GH714_003165</name>
</gene>
<organism evidence="1 2">
    <name type="scientific">Hevea brasiliensis</name>
    <name type="common">Para rubber tree</name>
    <name type="synonym">Siphonia brasiliensis</name>
    <dbReference type="NCBI Taxonomy" id="3981"/>
    <lineage>
        <taxon>Eukaryota</taxon>
        <taxon>Viridiplantae</taxon>
        <taxon>Streptophyta</taxon>
        <taxon>Embryophyta</taxon>
        <taxon>Tracheophyta</taxon>
        <taxon>Spermatophyta</taxon>
        <taxon>Magnoliopsida</taxon>
        <taxon>eudicotyledons</taxon>
        <taxon>Gunneridae</taxon>
        <taxon>Pentapetalae</taxon>
        <taxon>rosids</taxon>
        <taxon>fabids</taxon>
        <taxon>Malpighiales</taxon>
        <taxon>Euphorbiaceae</taxon>
        <taxon>Crotonoideae</taxon>
        <taxon>Micrandreae</taxon>
        <taxon>Hevea</taxon>
    </lineage>
</organism>
<evidence type="ECO:0008006" key="3">
    <source>
        <dbReference type="Google" id="ProtNLM"/>
    </source>
</evidence>
<dbReference type="Proteomes" id="UP000467840">
    <property type="component" value="Chromosome 10"/>
</dbReference>
<accession>A0A6A6N0N3</accession>
<dbReference type="EMBL" id="JAAGAX010000003">
    <property type="protein sequence ID" value="KAF2318218.1"/>
    <property type="molecule type" value="Genomic_DNA"/>
</dbReference>
<dbReference type="SUPFAM" id="SSF56112">
    <property type="entry name" value="Protein kinase-like (PK-like)"/>
    <property type="match status" value="1"/>
</dbReference>
<evidence type="ECO:0000313" key="2">
    <source>
        <dbReference type="Proteomes" id="UP000467840"/>
    </source>
</evidence>
<comment type="caution">
    <text evidence="1">The sequence shown here is derived from an EMBL/GenBank/DDBJ whole genome shotgun (WGS) entry which is preliminary data.</text>
</comment>
<keyword evidence="2" id="KW-1185">Reference proteome</keyword>
<reference evidence="1 2" key="1">
    <citation type="journal article" date="2020" name="Mol. Plant">
        <title>The Chromosome-Based Rubber Tree Genome Provides New Insights into Spurge Genome Evolution and Rubber Biosynthesis.</title>
        <authorList>
            <person name="Liu J."/>
            <person name="Shi C."/>
            <person name="Shi C.C."/>
            <person name="Li W."/>
            <person name="Zhang Q.J."/>
            <person name="Zhang Y."/>
            <person name="Li K."/>
            <person name="Lu H.F."/>
            <person name="Shi C."/>
            <person name="Zhu S.T."/>
            <person name="Xiao Z.Y."/>
            <person name="Nan H."/>
            <person name="Yue Y."/>
            <person name="Zhu X.G."/>
            <person name="Wu Y."/>
            <person name="Hong X.N."/>
            <person name="Fan G.Y."/>
            <person name="Tong Y."/>
            <person name="Zhang D."/>
            <person name="Mao C.L."/>
            <person name="Liu Y.L."/>
            <person name="Hao S.J."/>
            <person name="Liu W.Q."/>
            <person name="Lv M.Q."/>
            <person name="Zhang H.B."/>
            <person name="Liu Y."/>
            <person name="Hu-Tang G.R."/>
            <person name="Wang J.P."/>
            <person name="Wang J.H."/>
            <person name="Sun Y.H."/>
            <person name="Ni S.B."/>
            <person name="Chen W.B."/>
            <person name="Zhang X.C."/>
            <person name="Jiao Y.N."/>
            <person name="Eichler E.E."/>
            <person name="Li G.H."/>
            <person name="Liu X."/>
            <person name="Gao L.Z."/>
        </authorList>
    </citation>
    <scope>NUCLEOTIDE SEQUENCE [LARGE SCALE GENOMIC DNA]</scope>
    <source>
        <strain evidence="2">cv. GT1</strain>
        <tissue evidence="1">Leaf</tissue>
    </source>
</reference>
<protein>
    <recommendedName>
        <fullName evidence="3">Serine-threonine/tyrosine-protein kinase catalytic domain-containing protein</fullName>
    </recommendedName>
</protein>
<evidence type="ECO:0000313" key="1">
    <source>
        <dbReference type="EMBL" id="KAF2318218.1"/>
    </source>
</evidence>
<dbReference type="AlphaFoldDB" id="A0A6A6N0N3"/>
<name>A0A6A6N0N3_HEVBR</name>
<proteinExistence type="predicted"/>
<dbReference type="InterPro" id="IPR011009">
    <property type="entry name" value="Kinase-like_dom_sf"/>
</dbReference>